<proteinExistence type="predicted"/>
<sequence>MSDTKQVDKVVSLSEKGSNVSQDEIVDYDAQRLEALGYKQEFNREINQLIQFAFGFAVVAVLPNWLLNFGSSLVAGGPASMFFGWLIVSPFVMCIGLGISEVISAYPVSGGIYSWCFLLTNEKWGPFVSWVAAYINLAGMIATQGTLAWSCASFIFQIVTIQTGVTIDNLGAQVGLYCAMQVVATLYAFLGLKFSSYLNYFMIFWVFAGTMIVMIVPIVMARDHLQSAKWVFTGYINQTGWENDGLAFLLGMLQAGWCLIGYVAPAQIVEGTKRSDVTAPRGIIYCVIGSIIQGLMLLIPTLFAIQDVDALLTSSNPLATFFQQTTNTPMSVFLMVILLVAQFGSLANNSLAIAQLLWALSRDGVIPFSKFWYKLNRFDIPHRCLILELLIVVGIIMPAFGSQVYWTAIMSTAVICVNVSYGLPLFCRIVFKRHLKLEGPFKLGKFSLPINFISVIWIIFFAVILCIPQHTPVTPVNMNWASLMIGGVVLFSLVFWMIRGRKFYKGPMQNIHE</sequence>
<dbReference type="OrthoDB" id="3257095at2759"/>
<dbReference type="GO" id="GO:0016020">
    <property type="term" value="C:membrane"/>
    <property type="evidence" value="ECO:0007669"/>
    <property type="project" value="UniProtKB-SubCell"/>
</dbReference>
<evidence type="ECO:0000256" key="6">
    <source>
        <dbReference type="SAM" id="Phobius"/>
    </source>
</evidence>
<dbReference type="InterPro" id="IPR002293">
    <property type="entry name" value="AA/rel_permease1"/>
</dbReference>
<dbReference type="EMBL" id="LT553217">
    <property type="protein sequence ID" value="SAM00448.1"/>
    <property type="molecule type" value="Genomic_DNA"/>
</dbReference>
<dbReference type="GO" id="GO:0022857">
    <property type="term" value="F:transmembrane transporter activity"/>
    <property type="evidence" value="ECO:0007669"/>
    <property type="project" value="InterPro"/>
</dbReference>
<evidence type="ECO:0008006" key="9">
    <source>
        <dbReference type="Google" id="ProtNLM"/>
    </source>
</evidence>
<protein>
    <recommendedName>
        <fullName evidence="9">Amino acid permease/ SLC12A domain-containing protein</fullName>
    </recommendedName>
</protein>
<evidence type="ECO:0000313" key="8">
    <source>
        <dbReference type="Proteomes" id="UP000078561"/>
    </source>
</evidence>
<dbReference type="PANTHER" id="PTHR45649:SF26">
    <property type="entry name" value="OS04G0435100 PROTEIN"/>
    <property type="match status" value="1"/>
</dbReference>
<keyword evidence="4 6" id="KW-1133">Transmembrane helix</keyword>
<feature type="transmembrane region" description="Helical" evidence="6">
    <location>
        <begin position="448"/>
        <end position="468"/>
    </location>
</feature>
<dbReference type="PIRSF" id="PIRSF006060">
    <property type="entry name" value="AA_transporter"/>
    <property type="match status" value="1"/>
</dbReference>
<gene>
    <name evidence="7" type="primary">ABSGL_06136.1 scaffold 7701</name>
</gene>
<dbReference type="Gene3D" id="1.20.1740.10">
    <property type="entry name" value="Amino acid/polyamine transporter I"/>
    <property type="match status" value="1"/>
</dbReference>
<dbReference type="STRING" id="4829.A0A163M1Q4"/>
<dbReference type="InParanoid" id="A0A163M1Q4"/>
<feature type="transmembrane region" description="Helical" evidence="6">
    <location>
        <begin position="170"/>
        <end position="190"/>
    </location>
</feature>
<evidence type="ECO:0000256" key="4">
    <source>
        <dbReference type="ARBA" id="ARBA00022989"/>
    </source>
</evidence>
<evidence type="ECO:0000256" key="3">
    <source>
        <dbReference type="ARBA" id="ARBA00022692"/>
    </source>
</evidence>
<feature type="transmembrane region" description="Helical" evidence="6">
    <location>
        <begin position="82"/>
        <end position="106"/>
    </location>
</feature>
<comment type="subcellular location">
    <subcellularLocation>
        <location evidence="1">Membrane</location>
        <topology evidence="1">Multi-pass membrane protein</topology>
    </subcellularLocation>
</comment>
<keyword evidence="2" id="KW-0813">Transport</keyword>
<feature type="transmembrane region" description="Helical" evidence="6">
    <location>
        <begin position="283"/>
        <end position="305"/>
    </location>
</feature>
<feature type="transmembrane region" description="Helical" evidence="6">
    <location>
        <begin position="380"/>
        <end position="400"/>
    </location>
</feature>
<dbReference type="PANTHER" id="PTHR45649">
    <property type="entry name" value="AMINO-ACID PERMEASE BAT1"/>
    <property type="match status" value="1"/>
</dbReference>
<dbReference type="Pfam" id="PF13520">
    <property type="entry name" value="AA_permease_2"/>
    <property type="match status" value="1"/>
</dbReference>
<feature type="transmembrane region" description="Helical" evidence="6">
    <location>
        <begin position="332"/>
        <end position="360"/>
    </location>
</feature>
<feature type="transmembrane region" description="Helical" evidence="6">
    <location>
        <begin position="49"/>
        <end position="67"/>
    </location>
</feature>
<dbReference type="OMA" id="YKGPMQN"/>
<feature type="transmembrane region" description="Helical" evidence="6">
    <location>
        <begin position="480"/>
        <end position="498"/>
    </location>
</feature>
<reference evidence="7" key="1">
    <citation type="submission" date="2016-04" db="EMBL/GenBank/DDBJ databases">
        <authorList>
            <person name="Evans L.H."/>
            <person name="Alamgir A."/>
            <person name="Owens N."/>
            <person name="Weber N.D."/>
            <person name="Virtaneva K."/>
            <person name="Barbian K."/>
            <person name="Babar A."/>
            <person name="Rosenke K."/>
        </authorList>
    </citation>
    <scope>NUCLEOTIDE SEQUENCE [LARGE SCALE GENOMIC DNA]</scope>
    <source>
        <strain evidence="7">CBS 101.48</strain>
    </source>
</reference>
<dbReference type="Proteomes" id="UP000078561">
    <property type="component" value="Unassembled WGS sequence"/>
</dbReference>
<feature type="transmembrane region" description="Helical" evidence="6">
    <location>
        <begin position="245"/>
        <end position="263"/>
    </location>
</feature>
<evidence type="ECO:0000313" key="7">
    <source>
        <dbReference type="EMBL" id="SAM00448.1"/>
    </source>
</evidence>
<keyword evidence="5 6" id="KW-0472">Membrane</keyword>
<evidence type="ECO:0000256" key="2">
    <source>
        <dbReference type="ARBA" id="ARBA00022448"/>
    </source>
</evidence>
<feature type="transmembrane region" description="Helical" evidence="6">
    <location>
        <begin position="197"/>
        <end position="220"/>
    </location>
</feature>
<organism evidence="7">
    <name type="scientific">Absidia glauca</name>
    <name type="common">Pin mould</name>
    <dbReference type="NCBI Taxonomy" id="4829"/>
    <lineage>
        <taxon>Eukaryota</taxon>
        <taxon>Fungi</taxon>
        <taxon>Fungi incertae sedis</taxon>
        <taxon>Mucoromycota</taxon>
        <taxon>Mucoromycotina</taxon>
        <taxon>Mucoromycetes</taxon>
        <taxon>Mucorales</taxon>
        <taxon>Cunninghamellaceae</taxon>
        <taxon>Absidia</taxon>
    </lineage>
</organism>
<keyword evidence="3 6" id="KW-0812">Transmembrane</keyword>
<feature type="transmembrane region" description="Helical" evidence="6">
    <location>
        <begin position="127"/>
        <end position="158"/>
    </location>
</feature>
<name>A0A163M1Q4_ABSGL</name>
<evidence type="ECO:0000256" key="5">
    <source>
        <dbReference type="ARBA" id="ARBA00023136"/>
    </source>
</evidence>
<keyword evidence="8" id="KW-1185">Reference proteome</keyword>
<evidence type="ECO:0000256" key="1">
    <source>
        <dbReference type="ARBA" id="ARBA00004141"/>
    </source>
</evidence>
<feature type="transmembrane region" description="Helical" evidence="6">
    <location>
        <begin position="406"/>
        <end position="427"/>
    </location>
</feature>
<dbReference type="AlphaFoldDB" id="A0A163M1Q4"/>
<accession>A0A163M1Q4</accession>